<accession>A0AAN7NN47</accession>
<dbReference type="AlphaFoldDB" id="A0AAN7NN47"/>
<reference evidence="2 3" key="1">
    <citation type="journal article" date="2023" name="J. Hered.">
        <title>Chromosome-level genome of the wood stork (Mycteria americana) provides insight into avian chromosome evolution.</title>
        <authorList>
            <person name="Flamio R. Jr."/>
            <person name="Ramstad K.M."/>
        </authorList>
    </citation>
    <scope>NUCLEOTIDE SEQUENCE [LARGE SCALE GENOMIC DNA]</scope>
    <source>
        <strain evidence="2">JAX WOST 10</strain>
    </source>
</reference>
<sequence>MVKCPKELEAACRLPRVVAHTTPKPNPKFSAVPHTPTSGTGLGRIGCTRMQLRGSFAPH</sequence>
<evidence type="ECO:0000313" key="2">
    <source>
        <dbReference type="EMBL" id="KAK4828462.1"/>
    </source>
</evidence>
<proteinExistence type="predicted"/>
<protein>
    <submittedName>
        <fullName evidence="2">Uncharacterized protein</fullName>
    </submittedName>
</protein>
<evidence type="ECO:0000256" key="1">
    <source>
        <dbReference type="SAM" id="MobiDB-lite"/>
    </source>
</evidence>
<dbReference type="Proteomes" id="UP001333110">
    <property type="component" value="Unassembled WGS sequence"/>
</dbReference>
<organism evidence="2 3">
    <name type="scientific">Mycteria americana</name>
    <name type="common">Wood stork</name>
    <dbReference type="NCBI Taxonomy" id="33587"/>
    <lineage>
        <taxon>Eukaryota</taxon>
        <taxon>Metazoa</taxon>
        <taxon>Chordata</taxon>
        <taxon>Craniata</taxon>
        <taxon>Vertebrata</taxon>
        <taxon>Euteleostomi</taxon>
        <taxon>Archelosauria</taxon>
        <taxon>Archosauria</taxon>
        <taxon>Dinosauria</taxon>
        <taxon>Saurischia</taxon>
        <taxon>Theropoda</taxon>
        <taxon>Coelurosauria</taxon>
        <taxon>Aves</taxon>
        <taxon>Neognathae</taxon>
        <taxon>Neoaves</taxon>
        <taxon>Aequornithes</taxon>
        <taxon>Ciconiiformes</taxon>
        <taxon>Ciconiidae</taxon>
        <taxon>Mycteria</taxon>
    </lineage>
</organism>
<dbReference type="EMBL" id="JAUNZN010000002">
    <property type="protein sequence ID" value="KAK4828462.1"/>
    <property type="molecule type" value="Genomic_DNA"/>
</dbReference>
<comment type="caution">
    <text evidence="2">The sequence shown here is derived from an EMBL/GenBank/DDBJ whole genome shotgun (WGS) entry which is preliminary data.</text>
</comment>
<gene>
    <name evidence="2" type="ORF">QYF61_026687</name>
</gene>
<feature type="region of interest" description="Disordered" evidence="1">
    <location>
        <begin position="22"/>
        <end position="45"/>
    </location>
</feature>
<name>A0AAN7NN47_MYCAM</name>
<evidence type="ECO:0000313" key="3">
    <source>
        <dbReference type="Proteomes" id="UP001333110"/>
    </source>
</evidence>
<keyword evidence="3" id="KW-1185">Reference proteome</keyword>